<dbReference type="PANTHER" id="PTHR24276">
    <property type="entry name" value="POLYSERASE-RELATED"/>
    <property type="match status" value="1"/>
</dbReference>
<dbReference type="InterPro" id="IPR009003">
    <property type="entry name" value="Peptidase_S1_PA"/>
</dbReference>
<dbReference type="CDD" id="cd00190">
    <property type="entry name" value="Tryp_SPc"/>
    <property type="match status" value="1"/>
</dbReference>
<keyword evidence="6" id="KW-1185">Reference proteome</keyword>
<evidence type="ECO:0000313" key="6">
    <source>
        <dbReference type="Proteomes" id="UP001516472"/>
    </source>
</evidence>
<dbReference type="Pfam" id="PF04151">
    <property type="entry name" value="PPC"/>
    <property type="match status" value="1"/>
</dbReference>
<dbReference type="InterPro" id="IPR001254">
    <property type="entry name" value="Trypsin_dom"/>
</dbReference>
<dbReference type="InterPro" id="IPR007280">
    <property type="entry name" value="Peptidase_C_arc/bac"/>
</dbReference>
<sequence>MHLLRAFLPPASLSSAFRVTAALGLLSLAAGCGPESASPSPAVTQAARPLVGATLAAAGEFPWMASVQDVTGNHLCGGTILNANWVLTSRQCVLGAHTLTPPHRSTLRVATGGNSLAMMNFVGQVRPVADIVPFPGSWDATQGRDVALLRLMTPLTLDGTSVAALPIATSADVSAGYTDPGVLATLSGWGQAAPGGATPDMLEKMSVPLMSNADASLALGHPVTVDQLAADGSAQGNAFCTGDVGGPLVVDGVSGKKLVGVASYNLGCSAPDMFARASSFKSFIDTVIPLYRVAPRSTRQFVSAPQGGWNHSSITLPGGHAVFTVSLQEGTGDATLYVRYGATPTLTDYTCRSYTVGNKEYCSFFYPSRGNWHISVYGETAVTNVTVLGRTLY</sequence>
<dbReference type="InterPro" id="IPR050430">
    <property type="entry name" value="Peptidase_S1"/>
</dbReference>
<dbReference type="InterPro" id="IPR043504">
    <property type="entry name" value="Peptidase_S1_PA_chymotrypsin"/>
</dbReference>
<gene>
    <name evidence="5" type="ORF">G4177_06850</name>
</gene>
<dbReference type="InterPro" id="IPR001314">
    <property type="entry name" value="Peptidase_S1A"/>
</dbReference>
<keyword evidence="2" id="KW-1015">Disulfide bond</keyword>
<evidence type="ECO:0000313" key="5">
    <source>
        <dbReference type="EMBL" id="MBE4747897.1"/>
    </source>
</evidence>
<dbReference type="PRINTS" id="PR00722">
    <property type="entry name" value="CHYMOTRYPSIN"/>
</dbReference>
<evidence type="ECO:0000259" key="4">
    <source>
        <dbReference type="PROSITE" id="PS50240"/>
    </source>
</evidence>
<dbReference type="Proteomes" id="UP001516472">
    <property type="component" value="Unassembled WGS sequence"/>
</dbReference>
<evidence type="ECO:0000256" key="3">
    <source>
        <dbReference type="SAM" id="SignalP"/>
    </source>
</evidence>
<feature type="chain" id="PRO_5046462717" evidence="3">
    <location>
        <begin position="22"/>
        <end position="393"/>
    </location>
</feature>
<organism evidence="5 6">
    <name type="scientific">Corallococcus soli</name>
    <dbReference type="NCBI Taxonomy" id="2710757"/>
    <lineage>
        <taxon>Bacteria</taxon>
        <taxon>Pseudomonadati</taxon>
        <taxon>Myxococcota</taxon>
        <taxon>Myxococcia</taxon>
        <taxon>Myxococcales</taxon>
        <taxon>Cystobacterineae</taxon>
        <taxon>Myxococcaceae</taxon>
        <taxon>Corallococcus</taxon>
    </lineage>
</organism>
<dbReference type="SMART" id="SM00020">
    <property type="entry name" value="Tryp_SPc"/>
    <property type="match status" value="1"/>
</dbReference>
<accession>A0ABR9PJ07</accession>
<evidence type="ECO:0000256" key="1">
    <source>
        <dbReference type="ARBA" id="ARBA00007664"/>
    </source>
</evidence>
<proteinExistence type="inferred from homology"/>
<dbReference type="Gene3D" id="2.40.10.10">
    <property type="entry name" value="Trypsin-like serine proteases"/>
    <property type="match status" value="1"/>
</dbReference>
<name>A0ABR9PJ07_9BACT</name>
<dbReference type="EMBL" id="JAAIYO010000001">
    <property type="protein sequence ID" value="MBE4747897.1"/>
    <property type="molecule type" value="Genomic_DNA"/>
</dbReference>
<dbReference type="SUPFAM" id="SSF50494">
    <property type="entry name" value="Trypsin-like serine proteases"/>
    <property type="match status" value="1"/>
</dbReference>
<dbReference type="RefSeq" id="WP_193347248.1">
    <property type="nucleotide sequence ID" value="NZ_CBCSIP010000003.1"/>
</dbReference>
<protein>
    <submittedName>
        <fullName evidence="5">Trypsin-like serine protease</fullName>
    </submittedName>
</protein>
<keyword evidence="3" id="KW-0732">Signal</keyword>
<comment type="similarity">
    <text evidence="1">Belongs to the peptidase S1 family.</text>
</comment>
<dbReference type="PANTHER" id="PTHR24276:SF98">
    <property type="entry name" value="FI18310P1-RELATED"/>
    <property type="match status" value="1"/>
</dbReference>
<feature type="signal peptide" evidence="3">
    <location>
        <begin position="1"/>
        <end position="21"/>
    </location>
</feature>
<feature type="domain" description="Peptidase S1" evidence="4">
    <location>
        <begin position="50"/>
        <end position="289"/>
    </location>
</feature>
<comment type="caution">
    <text evidence="5">The sequence shown here is derived from an EMBL/GenBank/DDBJ whole genome shotgun (WGS) entry which is preliminary data.</text>
</comment>
<dbReference type="Pfam" id="PF00089">
    <property type="entry name" value="Trypsin"/>
    <property type="match status" value="1"/>
</dbReference>
<reference evidence="5 6" key="1">
    <citation type="submission" date="2020-02" db="EMBL/GenBank/DDBJ databases">
        <authorList>
            <person name="Babadi Z.K."/>
            <person name="Risdian C."/>
            <person name="Ebrahimipour G.H."/>
            <person name="Wink J."/>
        </authorList>
    </citation>
    <scope>NUCLEOTIDE SEQUENCE [LARGE SCALE GENOMIC DNA]</scope>
    <source>
        <strain evidence="5 6">ZKHCc1 1396</strain>
    </source>
</reference>
<dbReference type="PROSITE" id="PS50240">
    <property type="entry name" value="TRYPSIN_DOM"/>
    <property type="match status" value="1"/>
</dbReference>
<dbReference type="PROSITE" id="PS51257">
    <property type="entry name" value="PROKAR_LIPOPROTEIN"/>
    <property type="match status" value="1"/>
</dbReference>
<evidence type="ECO:0000256" key="2">
    <source>
        <dbReference type="ARBA" id="ARBA00023157"/>
    </source>
</evidence>
<dbReference type="Gene3D" id="2.60.120.380">
    <property type="match status" value="1"/>
</dbReference>